<dbReference type="GO" id="GO:0005524">
    <property type="term" value="F:ATP binding"/>
    <property type="evidence" value="ECO:0007669"/>
    <property type="project" value="UniProtKB-UniRule"/>
</dbReference>
<evidence type="ECO:0000256" key="14">
    <source>
        <dbReference type="PROSITE-ProRule" id="PRU10141"/>
    </source>
</evidence>
<dbReference type="PANTHER" id="PTHR47982">
    <property type="entry name" value="PROLINE-RICH RECEPTOR-LIKE PROTEIN KINASE PERK4"/>
    <property type="match status" value="1"/>
</dbReference>
<organism evidence="16 17">
    <name type="scientific">Hevea brasiliensis</name>
    <name type="common">Para rubber tree</name>
    <name type="synonym">Siphonia brasiliensis</name>
    <dbReference type="NCBI Taxonomy" id="3981"/>
    <lineage>
        <taxon>Eukaryota</taxon>
        <taxon>Viridiplantae</taxon>
        <taxon>Streptophyta</taxon>
        <taxon>Embryophyta</taxon>
        <taxon>Tracheophyta</taxon>
        <taxon>Spermatophyta</taxon>
        <taxon>Magnoliopsida</taxon>
        <taxon>eudicotyledons</taxon>
        <taxon>Gunneridae</taxon>
        <taxon>Pentapetalae</taxon>
        <taxon>rosids</taxon>
        <taxon>fabids</taxon>
        <taxon>Malpighiales</taxon>
        <taxon>Euphorbiaceae</taxon>
        <taxon>Crotonoideae</taxon>
        <taxon>Micrandreae</taxon>
        <taxon>Hevea</taxon>
    </lineage>
</organism>
<evidence type="ECO:0000256" key="10">
    <source>
        <dbReference type="ARBA" id="ARBA00022989"/>
    </source>
</evidence>
<accession>A0A6A6KLB4</accession>
<dbReference type="InterPro" id="IPR017441">
    <property type="entry name" value="Protein_kinase_ATP_BS"/>
</dbReference>
<evidence type="ECO:0000256" key="13">
    <source>
        <dbReference type="ARBA" id="ARBA00048679"/>
    </source>
</evidence>
<dbReference type="PANTHER" id="PTHR47982:SF40">
    <property type="entry name" value="NON-SPECIFIC SERINE_THREONINE PROTEIN KINASE"/>
    <property type="match status" value="1"/>
</dbReference>
<keyword evidence="4" id="KW-0723">Serine/threonine-protein kinase</keyword>
<keyword evidence="9 14" id="KW-0067">ATP-binding</keyword>
<comment type="catalytic activity">
    <reaction evidence="12">
        <text>L-threonyl-[protein] + ATP = O-phospho-L-threonyl-[protein] + ADP + H(+)</text>
        <dbReference type="Rhea" id="RHEA:46608"/>
        <dbReference type="Rhea" id="RHEA-COMP:11060"/>
        <dbReference type="Rhea" id="RHEA-COMP:11605"/>
        <dbReference type="ChEBI" id="CHEBI:15378"/>
        <dbReference type="ChEBI" id="CHEBI:30013"/>
        <dbReference type="ChEBI" id="CHEBI:30616"/>
        <dbReference type="ChEBI" id="CHEBI:61977"/>
        <dbReference type="ChEBI" id="CHEBI:456216"/>
        <dbReference type="EC" id="2.7.11.1"/>
    </reaction>
</comment>
<protein>
    <recommendedName>
        <fullName evidence="2">non-specific serine/threonine protein kinase</fullName>
        <ecNumber evidence="2">2.7.11.1</ecNumber>
    </recommendedName>
</protein>
<gene>
    <name evidence="16" type="ORF">GH714_033290</name>
</gene>
<feature type="domain" description="Protein kinase" evidence="15">
    <location>
        <begin position="1"/>
        <end position="143"/>
    </location>
</feature>
<dbReference type="Pfam" id="PF07714">
    <property type="entry name" value="PK_Tyr_Ser-Thr"/>
    <property type="match status" value="2"/>
</dbReference>
<evidence type="ECO:0000313" key="17">
    <source>
        <dbReference type="Proteomes" id="UP000467840"/>
    </source>
</evidence>
<name>A0A6A6KLB4_HEVBR</name>
<dbReference type="EMBL" id="JAAGAX010000016">
    <property type="protein sequence ID" value="KAF2289264.1"/>
    <property type="molecule type" value="Genomic_DNA"/>
</dbReference>
<dbReference type="EC" id="2.7.11.1" evidence="2"/>
<keyword evidence="3" id="KW-1003">Cell membrane</keyword>
<evidence type="ECO:0000256" key="11">
    <source>
        <dbReference type="ARBA" id="ARBA00023136"/>
    </source>
</evidence>
<dbReference type="AlphaFoldDB" id="A0A6A6KLB4"/>
<dbReference type="Proteomes" id="UP000467840">
    <property type="component" value="Chromosome 8"/>
</dbReference>
<dbReference type="FunFam" id="1.10.510.10:FF:000095">
    <property type="entry name" value="protein STRUBBELIG-RECEPTOR FAMILY 8"/>
    <property type="match status" value="1"/>
</dbReference>
<dbReference type="InterPro" id="IPR047117">
    <property type="entry name" value="PERK1-13-like"/>
</dbReference>
<dbReference type="PROSITE" id="PS50011">
    <property type="entry name" value="PROTEIN_KINASE_DOM"/>
    <property type="match status" value="2"/>
</dbReference>
<evidence type="ECO:0000256" key="6">
    <source>
        <dbReference type="ARBA" id="ARBA00022692"/>
    </source>
</evidence>
<dbReference type="FunFam" id="3.30.200.20:FF:000015">
    <property type="entry name" value="Somatic embryogenesis receptor kinase 1"/>
    <property type="match status" value="1"/>
</dbReference>
<comment type="caution">
    <text evidence="16">The sequence shown here is derived from an EMBL/GenBank/DDBJ whole genome shotgun (WGS) entry which is preliminary data.</text>
</comment>
<dbReference type="InterPro" id="IPR000719">
    <property type="entry name" value="Prot_kinase_dom"/>
</dbReference>
<evidence type="ECO:0000256" key="7">
    <source>
        <dbReference type="ARBA" id="ARBA00022741"/>
    </source>
</evidence>
<evidence type="ECO:0000256" key="5">
    <source>
        <dbReference type="ARBA" id="ARBA00022679"/>
    </source>
</evidence>
<keyword evidence="11" id="KW-0472">Membrane</keyword>
<reference evidence="16 17" key="1">
    <citation type="journal article" date="2020" name="Mol. Plant">
        <title>The Chromosome-Based Rubber Tree Genome Provides New Insights into Spurge Genome Evolution and Rubber Biosynthesis.</title>
        <authorList>
            <person name="Liu J."/>
            <person name="Shi C."/>
            <person name="Shi C.C."/>
            <person name="Li W."/>
            <person name="Zhang Q.J."/>
            <person name="Zhang Y."/>
            <person name="Li K."/>
            <person name="Lu H.F."/>
            <person name="Shi C."/>
            <person name="Zhu S.T."/>
            <person name="Xiao Z.Y."/>
            <person name="Nan H."/>
            <person name="Yue Y."/>
            <person name="Zhu X.G."/>
            <person name="Wu Y."/>
            <person name="Hong X.N."/>
            <person name="Fan G.Y."/>
            <person name="Tong Y."/>
            <person name="Zhang D."/>
            <person name="Mao C.L."/>
            <person name="Liu Y.L."/>
            <person name="Hao S.J."/>
            <person name="Liu W.Q."/>
            <person name="Lv M.Q."/>
            <person name="Zhang H.B."/>
            <person name="Liu Y."/>
            <person name="Hu-Tang G.R."/>
            <person name="Wang J.P."/>
            <person name="Wang J.H."/>
            <person name="Sun Y.H."/>
            <person name="Ni S.B."/>
            <person name="Chen W.B."/>
            <person name="Zhang X.C."/>
            <person name="Jiao Y.N."/>
            <person name="Eichler E.E."/>
            <person name="Li G.H."/>
            <person name="Liu X."/>
            <person name="Gao L.Z."/>
        </authorList>
    </citation>
    <scope>NUCLEOTIDE SEQUENCE [LARGE SCALE GENOMIC DNA]</scope>
    <source>
        <strain evidence="17">cv. GT1</strain>
        <tissue evidence="16">Leaf</tissue>
    </source>
</reference>
<keyword evidence="10" id="KW-1133">Transmembrane helix</keyword>
<dbReference type="Gene3D" id="3.30.200.20">
    <property type="entry name" value="Phosphorylase Kinase, domain 1"/>
    <property type="match status" value="1"/>
</dbReference>
<sequence length="489" mass="55305">MSDFATLIASLLGCCNRKCAAYTRGIVGISDAYSYADPEYAKRKVSKKSDVYSFGVVLLELITGRKPLSESDSIVTWAKSRIEEVLYSKKYEGFVDLKLRGACDEREMQRMTYCAAACVYKPLNSRPNMKQIIEILEGTTPLKERISLHGGTRFDLQSVLGIESKQITSPRIFTYEELARATAHFSNKNLLGEGVFGIVFKGSLVTGEIVAIKKLKHVGEEQSKSSEFEKVIMDISHICHRNLVKLIGYCIEEFNRLVVYEFVPNKSLGFHLHGNNRMTMDWSTRMRIAMGAAKGLTYLHEWCQPKIIHGNVKVDNILLDYSFEPKISDYGLTKMNVDLSNSYISRVNSEGSSGYLAPEYINDRKLTDKCDVFSFGIVLLELITGKKAIKNESGFHNRLSTLAVPLLKRALDKGDYNVIIDEKLQSYNKDKMIRMIHCAASCVYKPADYRPQMSHIVQVLEGNVPVESIWLRNDSTFLFHGAPYVPHNY</sequence>
<keyword evidence="7 14" id="KW-0547">Nucleotide-binding</keyword>
<dbReference type="GO" id="GO:0004674">
    <property type="term" value="F:protein serine/threonine kinase activity"/>
    <property type="evidence" value="ECO:0007669"/>
    <property type="project" value="UniProtKB-KW"/>
</dbReference>
<proteinExistence type="predicted"/>
<feature type="domain" description="Protein kinase" evidence="15">
    <location>
        <begin position="185"/>
        <end position="471"/>
    </location>
</feature>
<comment type="catalytic activity">
    <reaction evidence="13">
        <text>L-seryl-[protein] + ATP = O-phospho-L-seryl-[protein] + ADP + H(+)</text>
        <dbReference type="Rhea" id="RHEA:17989"/>
        <dbReference type="Rhea" id="RHEA-COMP:9863"/>
        <dbReference type="Rhea" id="RHEA-COMP:11604"/>
        <dbReference type="ChEBI" id="CHEBI:15378"/>
        <dbReference type="ChEBI" id="CHEBI:29999"/>
        <dbReference type="ChEBI" id="CHEBI:30616"/>
        <dbReference type="ChEBI" id="CHEBI:83421"/>
        <dbReference type="ChEBI" id="CHEBI:456216"/>
        <dbReference type="EC" id="2.7.11.1"/>
    </reaction>
</comment>
<keyword evidence="6" id="KW-0812">Transmembrane</keyword>
<evidence type="ECO:0000256" key="2">
    <source>
        <dbReference type="ARBA" id="ARBA00012513"/>
    </source>
</evidence>
<dbReference type="SUPFAM" id="SSF56112">
    <property type="entry name" value="Protein kinase-like (PK-like)"/>
    <property type="match status" value="2"/>
</dbReference>
<feature type="binding site" evidence="14">
    <location>
        <position position="214"/>
    </location>
    <ligand>
        <name>ATP</name>
        <dbReference type="ChEBI" id="CHEBI:30616"/>
    </ligand>
</feature>
<evidence type="ECO:0000256" key="3">
    <source>
        <dbReference type="ARBA" id="ARBA00022475"/>
    </source>
</evidence>
<dbReference type="GO" id="GO:0005886">
    <property type="term" value="C:plasma membrane"/>
    <property type="evidence" value="ECO:0007669"/>
    <property type="project" value="UniProtKB-SubCell"/>
</dbReference>
<comment type="subcellular location">
    <subcellularLocation>
        <location evidence="1">Cell membrane</location>
        <topology evidence="1">Single-pass membrane protein</topology>
    </subcellularLocation>
</comment>
<evidence type="ECO:0000256" key="1">
    <source>
        <dbReference type="ARBA" id="ARBA00004162"/>
    </source>
</evidence>
<keyword evidence="5" id="KW-0808">Transferase</keyword>
<keyword evidence="8" id="KW-0418">Kinase</keyword>
<keyword evidence="17" id="KW-1185">Reference proteome</keyword>
<evidence type="ECO:0000256" key="4">
    <source>
        <dbReference type="ARBA" id="ARBA00022527"/>
    </source>
</evidence>
<dbReference type="InterPro" id="IPR001245">
    <property type="entry name" value="Ser-Thr/Tyr_kinase_cat_dom"/>
</dbReference>
<evidence type="ECO:0000256" key="8">
    <source>
        <dbReference type="ARBA" id="ARBA00022777"/>
    </source>
</evidence>
<evidence type="ECO:0000259" key="15">
    <source>
        <dbReference type="PROSITE" id="PS50011"/>
    </source>
</evidence>
<evidence type="ECO:0000256" key="9">
    <source>
        <dbReference type="ARBA" id="ARBA00022840"/>
    </source>
</evidence>
<dbReference type="PROSITE" id="PS00107">
    <property type="entry name" value="PROTEIN_KINASE_ATP"/>
    <property type="match status" value="1"/>
</dbReference>
<dbReference type="Gene3D" id="1.10.510.10">
    <property type="entry name" value="Transferase(Phosphotransferase) domain 1"/>
    <property type="match status" value="2"/>
</dbReference>
<dbReference type="InterPro" id="IPR011009">
    <property type="entry name" value="Kinase-like_dom_sf"/>
</dbReference>
<evidence type="ECO:0000313" key="16">
    <source>
        <dbReference type="EMBL" id="KAF2289264.1"/>
    </source>
</evidence>
<evidence type="ECO:0000256" key="12">
    <source>
        <dbReference type="ARBA" id="ARBA00047899"/>
    </source>
</evidence>